<dbReference type="AlphaFoldDB" id="A0AAD7T3C7"/>
<proteinExistence type="predicted"/>
<feature type="compositionally biased region" description="Basic and acidic residues" evidence="1">
    <location>
        <begin position="56"/>
        <end position="67"/>
    </location>
</feature>
<reference evidence="2" key="1">
    <citation type="journal article" date="2023" name="Science">
        <title>Genome structures resolve the early diversification of teleost fishes.</title>
        <authorList>
            <person name="Parey E."/>
            <person name="Louis A."/>
            <person name="Montfort J."/>
            <person name="Bouchez O."/>
            <person name="Roques C."/>
            <person name="Iampietro C."/>
            <person name="Lluch J."/>
            <person name="Castinel A."/>
            <person name="Donnadieu C."/>
            <person name="Desvignes T."/>
            <person name="Floi Bucao C."/>
            <person name="Jouanno E."/>
            <person name="Wen M."/>
            <person name="Mejri S."/>
            <person name="Dirks R."/>
            <person name="Jansen H."/>
            <person name="Henkel C."/>
            <person name="Chen W.J."/>
            <person name="Zahm M."/>
            <person name="Cabau C."/>
            <person name="Klopp C."/>
            <person name="Thompson A.W."/>
            <person name="Robinson-Rechavi M."/>
            <person name="Braasch I."/>
            <person name="Lecointre G."/>
            <person name="Bobe J."/>
            <person name="Postlethwait J.H."/>
            <person name="Berthelot C."/>
            <person name="Roest Crollius H."/>
            <person name="Guiguen Y."/>
        </authorList>
    </citation>
    <scope>NUCLEOTIDE SEQUENCE</scope>
    <source>
        <strain evidence="2">NC1722</strain>
    </source>
</reference>
<keyword evidence="3" id="KW-1185">Reference proteome</keyword>
<accession>A0AAD7T3C7</accession>
<evidence type="ECO:0000313" key="3">
    <source>
        <dbReference type="Proteomes" id="UP001221898"/>
    </source>
</evidence>
<feature type="region of interest" description="Disordered" evidence="1">
    <location>
        <begin position="1"/>
        <end position="100"/>
    </location>
</feature>
<feature type="compositionally biased region" description="Polar residues" evidence="1">
    <location>
        <begin position="77"/>
        <end position="94"/>
    </location>
</feature>
<dbReference type="EMBL" id="JAINUG010000018">
    <property type="protein sequence ID" value="KAJ8412686.1"/>
    <property type="molecule type" value="Genomic_DNA"/>
</dbReference>
<gene>
    <name evidence="2" type="ORF">AAFF_G00116370</name>
</gene>
<evidence type="ECO:0000256" key="1">
    <source>
        <dbReference type="SAM" id="MobiDB-lite"/>
    </source>
</evidence>
<evidence type="ECO:0000313" key="2">
    <source>
        <dbReference type="EMBL" id="KAJ8412686.1"/>
    </source>
</evidence>
<organism evidence="2 3">
    <name type="scientific">Aldrovandia affinis</name>
    <dbReference type="NCBI Taxonomy" id="143900"/>
    <lineage>
        <taxon>Eukaryota</taxon>
        <taxon>Metazoa</taxon>
        <taxon>Chordata</taxon>
        <taxon>Craniata</taxon>
        <taxon>Vertebrata</taxon>
        <taxon>Euteleostomi</taxon>
        <taxon>Actinopterygii</taxon>
        <taxon>Neopterygii</taxon>
        <taxon>Teleostei</taxon>
        <taxon>Notacanthiformes</taxon>
        <taxon>Halosauridae</taxon>
        <taxon>Aldrovandia</taxon>
    </lineage>
</organism>
<name>A0AAD7T3C7_9TELE</name>
<sequence length="100" mass="10900">MADGLSGDIRRRRETSDGSAVPVARALASHFGPALPLRSGRRGTSTEDDNEISATDLKHSGRRDTWTGRRARRQQVPRPSSETAGTSHGHSSTGKTKHYY</sequence>
<dbReference type="Proteomes" id="UP001221898">
    <property type="component" value="Unassembled WGS sequence"/>
</dbReference>
<comment type="caution">
    <text evidence="2">The sequence shown here is derived from an EMBL/GenBank/DDBJ whole genome shotgun (WGS) entry which is preliminary data.</text>
</comment>
<protein>
    <submittedName>
        <fullName evidence="2">Uncharacterized protein</fullName>
    </submittedName>
</protein>